<dbReference type="PANTHER" id="PTHR22777:SF32">
    <property type="entry name" value="UPF0053 INNER MEMBRANE PROTEIN YFJD"/>
    <property type="match status" value="1"/>
</dbReference>
<feature type="domain" description="CBS" evidence="12">
    <location>
        <begin position="206"/>
        <end position="266"/>
    </location>
</feature>
<keyword evidence="4 10" id="KW-0812">Transmembrane</keyword>
<evidence type="ECO:0000259" key="13">
    <source>
        <dbReference type="PROSITE" id="PS51846"/>
    </source>
</evidence>
<evidence type="ECO:0000256" key="2">
    <source>
        <dbReference type="ARBA" id="ARBA00006337"/>
    </source>
</evidence>
<evidence type="ECO:0000256" key="4">
    <source>
        <dbReference type="ARBA" id="ARBA00022692"/>
    </source>
</evidence>
<dbReference type="InterPro" id="IPR016169">
    <property type="entry name" value="FAD-bd_PCMH_sub2"/>
</dbReference>
<evidence type="ECO:0000256" key="3">
    <source>
        <dbReference type="ARBA" id="ARBA00022475"/>
    </source>
</evidence>
<comment type="similarity">
    <text evidence="2">Belongs to the UPF0053 family.</text>
</comment>
<dbReference type="InterPro" id="IPR044751">
    <property type="entry name" value="Ion_transp-like_CBS"/>
</dbReference>
<dbReference type="Proteomes" id="UP000256485">
    <property type="component" value="Unassembled WGS sequence"/>
</dbReference>
<evidence type="ECO:0000256" key="11">
    <source>
        <dbReference type="SAM" id="Phobius"/>
    </source>
</evidence>
<name>A0A3D9VF74_THECX</name>
<dbReference type="InterPro" id="IPR036318">
    <property type="entry name" value="FAD-bd_PCMH-like_sf"/>
</dbReference>
<dbReference type="EMBL" id="QTUC01000001">
    <property type="protein sequence ID" value="REF37795.1"/>
    <property type="molecule type" value="Genomic_DNA"/>
</dbReference>
<dbReference type="SMART" id="SM00116">
    <property type="entry name" value="CBS"/>
    <property type="match status" value="2"/>
</dbReference>
<reference evidence="14 15" key="1">
    <citation type="submission" date="2018-08" db="EMBL/GenBank/DDBJ databases">
        <title>Sequencing the genomes of 1000 actinobacteria strains.</title>
        <authorList>
            <person name="Klenk H.-P."/>
        </authorList>
    </citation>
    <scope>NUCLEOTIDE SEQUENCE [LARGE SCALE GENOMIC DNA]</scope>
    <source>
        <strain evidence="14 15">DSM 22891</strain>
    </source>
</reference>
<keyword evidence="5" id="KW-0677">Repeat</keyword>
<keyword evidence="8 10" id="KW-0472">Membrane</keyword>
<dbReference type="PROSITE" id="PS51846">
    <property type="entry name" value="CNNM"/>
    <property type="match status" value="1"/>
</dbReference>
<evidence type="ECO:0000313" key="15">
    <source>
        <dbReference type="Proteomes" id="UP000256485"/>
    </source>
</evidence>
<evidence type="ECO:0000259" key="12">
    <source>
        <dbReference type="PROSITE" id="PS51371"/>
    </source>
</evidence>
<dbReference type="Gene3D" id="3.10.580.10">
    <property type="entry name" value="CBS-domain"/>
    <property type="match status" value="1"/>
</dbReference>
<dbReference type="OrthoDB" id="110231at2"/>
<evidence type="ECO:0000256" key="5">
    <source>
        <dbReference type="ARBA" id="ARBA00022737"/>
    </source>
</evidence>
<dbReference type="InterPro" id="IPR002550">
    <property type="entry name" value="CNNM"/>
</dbReference>
<dbReference type="Gene3D" id="3.30.465.10">
    <property type="match status" value="1"/>
</dbReference>
<dbReference type="CDD" id="cd04590">
    <property type="entry name" value="CBS_pair_CorC_HlyC_assoc"/>
    <property type="match status" value="1"/>
</dbReference>
<evidence type="ECO:0000256" key="7">
    <source>
        <dbReference type="ARBA" id="ARBA00023122"/>
    </source>
</evidence>
<dbReference type="SUPFAM" id="SSF54631">
    <property type="entry name" value="CBS-domain pair"/>
    <property type="match status" value="1"/>
</dbReference>
<dbReference type="GO" id="GO:0005886">
    <property type="term" value="C:plasma membrane"/>
    <property type="evidence" value="ECO:0007669"/>
    <property type="project" value="UniProtKB-SubCell"/>
</dbReference>
<proteinExistence type="inferred from homology"/>
<dbReference type="InterPro" id="IPR000644">
    <property type="entry name" value="CBS_dom"/>
</dbReference>
<dbReference type="PROSITE" id="PS51371">
    <property type="entry name" value="CBS"/>
    <property type="match status" value="2"/>
</dbReference>
<evidence type="ECO:0000256" key="9">
    <source>
        <dbReference type="PROSITE-ProRule" id="PRU00703"/>
    </source>
</evidence>
<gene>
    <name evidence="14" type="ORF">DFJ64_3252</name>
</gene>
<dbReference type="SMART" id="SM01091">
    <property type="entry name" value="CorC_HlyC"/>
    <property type="match status" value="1"/>
</dbReference>
<dbReference type="Pfam" id="PF00571">
    <property type="entry name" value="CBS"/>
    <property type="match status" value="2"/>
</dbReference>
<comment type="caution">
    <text evidence="14">The sequence shown here is derived from an EMBL/GenBank/DDBJ whole genome shotgun (WGS) entry which is preliminary data.</text>
</comment>
<dbReference type="InterPro" id="IPR046342">
    <property type="entry name" value="CBS_dom_sf"/>
</dbReference>
<feature type="transmembrane region" description="Helical" evidence="11">
    <location>
        <begin position="65"/>
        <end position="87"/>
    </location>
</feature>
<comment type="subcellular location">
    <subcellularLocation>
        <location evidence="1">Cell membrane</location>
        <topology evidence="1">Multi-pass membrane protein</topology>
    </subcellularLocation>
</comment>
<dbReference type="AlphaFoldDB" id="A0A3D9VF74"/>
<evidence type="ECO:0000313" key="14">
    <source>
        <dbReference type="EMBL" id="REF37795.1"/>
    </source>
</evidence>
<dbReference type="Pfam" id="PF01595">
    <property type="entry name" value="CNNM"/>
    <property type="match status" value="1"/>
</dbReference>
<dbReference type="PANTHER" id="PTHR22777">
    <property type="entry name" value="HEMOLYSIN-RELATED"/>
    <property type="match status" value="1"/>
</dbReference>
<feature type="transmembrane region" description="Helical" evidence="11">
    <location>
        <begin position="93"/>
        <end position="112"/>
    </location>
</feature>
<feature type="domain" description="CNNM transmembrane" evidence="13">
    <location>
        <begin position="1"/>
        <end position="187"/>
    </location>
</feature>
<keyword evidence="15" id="KW-1185">Reference proteome</keyword>
<dbReference type="FunFam" id="3.10.580.10:FF:000002">
    <property type="entry name" value="Magnesium/cobalt efflux protein CorC"/>
    <property type="match status" value="1"/>
</dbReference>
<feature type="domain" description="CBS" evidence="12">
    <location>
        <begin position="274"/>
        <end position="331"/>
    </location>
</feature>
<sequence length="434" mass="47121">MGGDPQLLILAAALVLVAGVLAAAEAALSTFSKSRAEGLAEAGRRGAERVRMIVADSARYLNTALFLRLACELIATILVADVFFGWIETTWLAILAAAGVMIVVSYVVVGVAPRTIGRQQADRVALLTSGLLMGLTRVLGPLPKLLIWLGNLLTPGKGFREGPFATEAELRELVDIAEASRVIESGERQMIHSVFDLGDTIVREVMVPRTDIVVIERHKTLRQLMSLALRSGFSRIPVIGENLDDIVGVAYLKDVTQRIYDNRAAETTERVEQVMRPPAFVPDSKPIDALLREMQQQRTHLAIVLDEYGGTAGLVTIEDILEEIVGEITDEYDVAPQAVERLGSGAVRVSSRLPIHELGEVFNIDLDDEDVDSVGGLMAKYLDKVPIPGAKVTVDGLQLVAEGPVGRRNRIPTILVTRIDTPEDGEVPSTEERK</sequence>
<dbReference type="GO" id="GO:0050660">
    <property type="term" value="F:flavin adenine dinucleotide binding"/>
    <property type="evidence" value="ECO:0007669"/>
    <property type="project" value="InterPro"/>
</dbReference>
<keyword evidence="6 10" id="KW-1133">Transmembrane helix</keyword>
<evidence type="ECO:0000256" key="8">
    <source>
        <dbReference type="ARBA" id="ARBA00023136"/>
    </source>
</evidence>
<protein>
    <submittedName>
        <fullName evidence="14">CBS domain containing-hemolysin-like protein</fullName>
    </submittedName>
</protein>
<dbReference type="SUPFAM" id="SSF56176">
    <property type="entry name" value="FAD-binding/transporter-associated domain-like"/>
    <property type="match status" value="1"/>
</dbReference>
<keyword evidence="7 9" id="KW-0129">CBS domain</keyword>
<dbReference type="RefSeq" id="WP_115852160.1">
    <property type="nucleotide sequence ID" value="NZ_QTUC01000001.1"/>
</dbReference>
<keyword evidence="3" id="KW-1003">Cell membrane</keyword>
<dbReference type="InterPro" id="IPR005170">
    <property type="entry name" value="Transptr-assoc_dom"/>
</dbReference>
<feature type="transmembrane region" description="Helical" evidence="11">
    <location>
        <begin position="6"/>
        <end position="28"/>
    </location>
</feature>
<accession>A0A3D9VF74</accession>
<evidence type="ECO:0000256" key="10">
    <source>
        <dbReference type="PROSITE-ProRule" id="PRU01193"/>
    </source>
</evidence>
<dbReference type="Pfam" id="PF03471">
    <property type="entry name" value="CorC_HlyC"/>
    <property type="match status" value="1"/>
</dbReference>
<evidence type="ECO:0000256" key="6">
    <source>
        <dbReference type="ARBA" id="ARBA00022989"/>
    </source>
</evidence>
<evidence type="ECO:0000256" key="1">
    <source>
        <dbReference type="ARBA" id="ARBA00004651"/>
    </source>
</evidence>
<organism evidence="14 15">
    <name type="scientific">Thermasporomyces composti</name>
    <dbReference type="NCBI Taxonomy" id="696763"/>
    <lineage>
        <taxon>Bacteria</taxon>
        <taxon>Bacillati</taxon>
        <taxon>Actinomycetota</taxon>
        <taxon>Actinomycetes</taxon>
        <taxon>Propionibacteriales</taxon>
        <taxon>Nocardioidaceae</taxon>
        <taxon>Thermasporomyces</taxon>
    </lineage>
</organism>